<name>A0A1V0P117_LACLL</name>
<accession>A0A1V0P117</accession>
<dbReference type="RefSeq" id="WP_081213465.1">
    <property type="nucleotide sequence ID" value="NZ_CP015902.2"/>
</dbReference>
<sequence length="1050" mass="114571">MLISIHDHTLKRVGFLSNDDSETPDFKDDNFHRYLAQGTSTFDFTVNKIKNGVVQDYVQLLNERAYFSFQYEDEDFLFDSVIVEEDDDKITFNCLSLNLEMRNEEVKALKNTVSHNIKWYFDQLGQINFAKISLGINQVENDTRVINYDSEDTKLARLISVIQNFDAEFEFVTKLKRDGTLDNITLNIYKKNDGGDIQGVGQNRNDVLLSFGENVTGVNRKVEKSQIFNSLYVTGKDGLSWKNSSWSVTNSEGQEEFYKRAGESYAKAPLSAQMFPSQLQSSTGDIFTNKNEATEYTTVNAMWGYALSQLKQYAYPLVTYEVTATSNLTVSSTGDGTPLHIGDTVRIQDKNFIDSDGNVGLFLSARVSELEISFTNPTSNKITFSNYIKLKSEVSDDLTARMQEIINANTPYRPDITSTNGLQFKNGTGTTTLGAHIYFGSDDKETIADSYEWSKDGTVVANAQTITVDASGVVDKAVYSFKATVGGKVVGSQSVTITNVNDGIAGKTSYTHIAYANSADGTDGFTTVYPNLNLLKNTKSQSYTSTGTAENISSNNYPLDGVIADILNKPLTITYNYAITNSSGTWSGTIRPTYGLGGTNQSVSNTNLSGTHKETVTLAGVGFNSYRIVTSGLPAGTTVTITNLKVEFGSTATPHMPSASEVTTADWPSYIGQYSDFTATASTDSTKYAPWTVFKGIDGNNGRGVVSIEQKYQLTQTSAKPVDPWDNSVWQTTQPTTTATNKYLWSITRTTFNLAPLTQDIVEQKAVYGDKGTDGDPGKVVSDTEPTTRFKDLTWKYSGTADLTASDGTVIKPNTEYYFNGKNWMINFLSANNIDANSITAEKINGTDLEVKNGKFTDGVIETSWKNGTVAGSTNIEKDHLIITRTDSSVNTTNSIGLDSTQGLIMTYTDNSTGRIISVGTNFQGMFLTDSTGISASISPAGVKLSSDVNWTQIGNIGGRRAEWKRENNRVTMNIHGGNGDGFPVVTSGGTLLGILPTNARPPSDISMPATAQGAGATAQISINSSGEVRCYRWGGDSVYFGAYISYYVE</sequence>
<reference evidence="1 2" key="1">
    <citation type="journal article" date="2017" name="BMC Genomics">
        <title>Comparative and functional genomics of the Lactococcus lactis taxon; insights into evolution and niche adaptation.</title>
        <authorList>
            <person name="Kelleher P."/>
            <person name="Bottacini F."/>
            <person name="Mahony J."/>
            <person name="Kilcawley K.N."/>
            <person name="van Sinderen D."/>
        </authorList>
    </citation>
    <scope>NUCLEOTIDE SEQUENCE [LARGE SCALE GENOMIC DNA]</scope>
    <source>
        <strain evidence="1 2">UC06</strain>
    </source>
</reference>
<gene>
    <name evidence="1" type="ORF">LLUC06_0958</name>
</gene>
<dbReference type="Proteomes" id="UP000192095">
    <property type="component" value="Chromosome"/>
</dbReference>
<dbReference type="AlphaFoldDB" id="A0A1V0P117"/>
<organism evidence="1 2">
    <name type="scientific">Lactococcus lactis subsp. lactis</name>
    <name type="common">Streptococcus lactis</name>
    <dbReference type="NCBI Taxonomy" id="1360"/>
    <lineage>
        <taxon>Bacteria</taxon>
        <taxon>Bacillati</taxon>
        <taxon>Bacillota</taxon>
        <taxon>Bacilli</taxon>
        <taxon>Lactobacillales</taxon>
        <taxon>Streptococcaceae</taxon>
        <taxon>Lactococcus</taxon>
    </lineage>
</organism>
<dbReference type="EMBL" id="CP015902">
    <property type="protein sequence ID" value="ARE20505.1"/>
    <property type="molecule type" value="Genomic_DNA"/>
</dbReference>
<protein>
    <submittedName>
        <fullName evidence="1">Phage tail protein</fullName>
    </submittedName>
</protein>
<evidence type="ECO:0000313" key="1">
    <source>
        <dbReference type="EMBL" id="ARE20505.1"/>
    </source>
</evidence>
<evidence type="ECO:0000313" key="2">
    <source>
        <dbReference type="Proteomes" id="UP000192095"/>
    </source>
</evidence>
<proteinExistence type="predicted"/>